<evidence type="ECO:0000313" key="2">
    <source>
        <dbReference type="EMBL" id="GMR60422.1"/>
    </source>
</evidence>
<reference evidence="3" key="1">
    <citation type="submission" date="2022-10" db="EMBL/GenBank/DDBJ databases">
        <title>Genome assembly of Pristionchus species.</title>
        <authorList>
            <person name="Yoshida K."/>
            <person name="Sommer R.J."/>
        </authorList>
    </citation>
    <scope>NUCLEOTIDE SEQUENCE [LARGE SCALE GENOMIC DNA]</scope>
    <source>
        <strain evidence="3">RS5460</strain>
    </source>
</reference>
<dbReference type="Proteomes" id="UP001328107">
    <property type="component" value="Unassembled WGS sequence"/>
</dbReference>
<protein>
    <recommendedName>
        <fullName evidence="4">G protein-coupled receptor</fullName>
    </recommendedName>
</protein>
<evidence type="ECO:0000256" key="1">
    <source>
        <dbReference type="SAM" id="Phobius"/>
    </source>
</evidence>
<keyword evidence="1" id="KW-0472">Membrane</keyword>
<keyword evidence="3" id="KW-1185">Reference proteome</keyword>
<feature type="non-terminal residue" evidence="2">
    <location>
        <position position="1"/>
    </location>
</feature>
<keyword evidence="1" id="KW-1133">Transmembrane helix</keyword>
<proteinExistence type="predicted"/>
<name>A0AAN5DD80_9BILA</name>
<evidence type="ECO:0008006" key="4">
    <source>
        <dbReference type="Google" id="ProtNLM"/>
    </source>
</evidence>
<gene>
    <name evidence="2" type="ORF">PMAYCL1PPCAC_30617</name>
</gene>
<sequence length="60" mass="6798">VALSCEDRPSTKYSRLILSIVAISLTCEVYLQFAYDPVFMLPVPCFARNVKKILKKYGTP</sequence>
<keyword evidence="1" id="KW-0812">Transmembrane</keyword>
<dbReference type="AlphaFoldDB" id="A0AAN5DD80"/>
<comment type="caution">
    <text evidence="2">The sequence shown here is derived from an EMBL/GenBank/DDBJ whole genome shotgun (WGS) entry which is preliminary data.</text>
</comment>
<accession>A0AAN5DD80</accession>
<organism evidence="2 3">
    <name type="scientific">Pristionchus mayeri</name>
    <dbReference type="NCBI Taxonomy" id="1317129"/>
    <lineage>
        <taxon>Eukaryota</taxon>
        <taxon>Metazoa</taxon>
        <taxon>Ecdysozoa</taxon>
        <taxon>Nematoda</taxon>
        <taxon>Chromadorea</taxon>
        <taxon>Rhabditida</taxon>
        <taxon>Rhabditina</taxon>
        <taxon>Diplogasteromorpha</taxon>
        <taxon>Diplogasteroidea</taxon>
        <taxon>Neodiplogasteridae</taxon>
        <taxon>Pristionchus</taxon>
    </lineage>
</organism>
<evidence type="ECO:0000313" key="3">
    <source>
        <dbReference type="Proteomes" id="UP001328107"/>
    </source>
</evidence>
<dbReference type="EMBL" id="BTRK01000006">
    <property type="protein sequence ID" value="GMR60422.1"/>
    <property type="molecule type" value="Genomic_DNA"/>
</dbReference>
<feature type="transmembrane region" description="Helical" evidence="1">
    <location>
        <begin position="16"/>
        <end position="35"/>
    </location>
</feature>